<dbReference type="Gene3D" id="1.10.8.60">
    <property type="match status" value="1"/>
</dbReference>
<dbReference type="InterPro" id="IPR001270">
    <property type="entry name" value="ClpA/B"/>
</dbReference>
<dbReference type="NCBIfam" id="TIGR02397">
    <property type="entry name" value="dnaX_nterm"/>
    <property type="match status" value="1"/>
</dbReference>
<dbReference type="CDD" id="cd00009">
    <property type="entry name" value="AAA"/>
    <property type="match status" value="1"/>
</dbReference>
<dbReference type="Proteomes" id="UP000003806">
    <property type="component" value="Chromosome"/>
</dbReference>
<keyword evidence="3 8" id="KW-0547">Nucleotide-binding</keyword>
<dbReference type="InterPro" id="IPR050238">
    <property type="entry name" value="DNA_Rep/Repair_Clamp_Loader"/>
</dbReference>
<comment type="subunit">
    <text evidence="8">DNA polymerase III contains a core (composed of alpha, epsilon and theta chains) that associates with a tau subunit. This core dimerizes to form the POLIII' complex. PolIII' associates with the gamma complex (composed of gamma, delta, delta', psi and chi chains) and with the beta chain to form the complete DNA polymerase III complex.</text>
</comment>
<name>H0UM72_9BACT</name>
<evidence type="ECO:0000256" key="5">
    <source>
        <dbReference type="ARBA" id="ARBA00022840"/>
    </source>
</evidence>
<dbReference type="FunFam" id="1.10.8.60:FF:000013">
    <property type="entry name" value="DNA polymerase III subunit gamma/tau"/>
    <property type="match status" value="1"/>
</dbReference>
<evidence type="ECO:0000256" key="7">
    <source>
        <dbReference type="ARBA" id="ARBA00049244"/>
    </source>
</evidence>
<evidence type="ECO:0000256" key="4">
    <source>
        <dbReference type="ARBA" id="ARBA00022833"/>
    </source>
</evidence>
<dbReference type="OrthoDB" id="9810148at2"/>
<evidence type="ECO:0000313" key="11">
    <source>
        <dbReference type="EMBL" id="EHM13648.1"/>
    </source>
</evidence>
<keyword evidence="8" id="KW-0235">DNA replication</keyword>
<sequence>MYQSLYRRYRPQSFSDVVGQTVAVDVITRSLSSGRIGHAYLFSGPRGCGKTTVARLLAKAVNCTARNGAEPCGQCQSCLAIRDGRSLDVVEIDGASNNTVDEVRELKANVGLASFGGNWKVYIIDEVHMLSASAFNALLKTLEEPPERVMFILATTEPHKVPATIRSRCQHIPFHGLSVPDIVSQLKDVTAREGLSAESEALWEIARSSDGGMRDGLSLLEQVIALGGGSVTKAAVSQLTGGGSTEEIQSWLSLCRTDPARSVSVLSDMFLSGALPERLVSNVFSSVRNLWLLVRWGQAGLAGTAFSEDEEGWLLREGEAARGHSGSLESFLVRLAALTPQIRRGMGSSVVAGLVSMWAVDALSGKEPAVAEPPVMKPSIPANRVFSSPAPAAPAQDGGKTGVSSEREPSASRAPEPALTVDLPPRETENEPQNAQPFQEEAEQPASVEEKVNASSPVSLEEDPGRMAEAVDELRKFPAAEDPVLWTVVHLASFAGGEGGVTVDLDGSQTIAWEAMNDRRMAALRGRLKAHFPDLENVTVRFCGQTRDCSGLTELEDAEKMISRMAGAKEEKADQEAESAEGSEPAKAGLQISPVEVEPVPAEPAGAAQEKKVGAQAESVLDMLAHLPPADLLYYRKETDNEHEETEP</sequence>
<evidence type="ECO:0000256" key="9">
    <source>
        <dbReference type="SAM" id="MobiDB-lite"/>
    </source>
</evidence>
<evidence type="ECO:0000259" key="10">
    <source>
        <dbReference type="SMART" id="SM00382"/>
    </source>
</evidence>
<dbReference type="STRING" id="885272.JonanDRAFT_1284"/>
<dbReference type="HOGENOM" id="CLU_006229_0_8_0"/>
<dbReference type="RefSeq" id="WP_008521732.1">
    <property type="nucleotide sequence ID" value="NZ_CM001376.1"/>
</dbReference>
<proteinExistence type="inferred from homology"/>
<comment type="catalytic activity">
    <reaction evidence="7 8">
        <text>DNA(n) + a 2'-deoxyribonucleoside 5'-triphosphate = DNA(n+1) + diphosphate</text>
        <dbReference type="Rhea" id="RHEA:22508"/>
        <dbReference type="Rhea" id="RHEA-COMP:17339"/>
        <dbReference type="Rhea" id="RHEA-COMP:17340"/>
        <dbReference type="ChEBI" id="CHEBI:33019"/>
        <dbReference type="ChEBI" id="CHEBI:61560"/>
        <dbReference type="ChEBI" id="CHEBI:173112"/>
        <dbReference type="EC" id="2.7.7.7"/>
    </reaction>
</comment>
<keyword evidence="5 8" id="KW-0067">ATP-binding</keyword>
<dbReference type="Pfam" id="PF22608">
    <property type="entry name" value="DNAX_ATPase_lid"/>
    <property type="match status" value="1"/>
</dbReference>
<gene>
    <name evidence="8" type="primary">dnaX</name>
    <name evidence="11" type="ORF">JonanDRAFT_1284</name>
</gene>
<evidence type="ECO:0000256" key="8">
    <source>
        <dbReference type="RuleBase" id="RU364063"/>
    </source>
</evidence>
<protein>
    <recommendedName>
        <fullName evidence="8">DNA polymerase III subunit gamma/tau</fullName>
        <ecNumber evidence="8">2.7.7.7</ecNumber>
    </recommendedName>
</protein>
<dbReference type="GO" id="GO:0003887">
    <property type="term" value="F:DNA-directed DNA polymerase activity"/>
    <property type="evidence" value="ECO:0007669"/>
    <property type="project" value="UniProtKB-KW"/>
</dbReference>
<dbReference type="SMART" id="SM00382">
    <property type="entry name" value="AAA"/>
    <property type="match status" value="1"/>
</dbReference>
<dbReference type="GO" id="GO:0009360">
    <property type="term" value="C:DNA polymerase III complex"/>
    <property type="evidence" value="ECO:0007669"/>
    <property type="project" value="InterPro"/>
</dbReference>
<dbReference type="EC" id="2.7.7.7" evidence="8"/>
<dbReference type="InterPro" id="IPR012763">
    <property type="entry name" value="DNA_pol_III_sug/sutau_N"/>
</dbReference>
<organism evidence="11 12">
    <name type="scientific">Jonquetella anthropi DSM 22815</name>
    <dbReference type="NCBI Taxonomy" id="885272"/>
    <lineage>
        <taxon>Bacteria</taxon>
        <taxon>Thermotogati</taxon>
        <taxon>Synergistota</taxon>
        <taxon>Synergistia</taxon>
        <taxon>Synergistales</taxon>
        <taxon>Dethiosulfovibrionaceae</taxon>
        <taxon>Jonquetella</taxon>
    </lineage>
</organism>
<keyword evidence="4" id="KW-0862">Zinc</keyword>
<dbReference type="GO" id="GO:0006261">
    <property type="term" value="P:DNA-templated DNA replication"/>
    <property type="evidence" value="ECO:0007669"/>
    <property type="project" value="TreeGrafter"/>
</dbReference>
<dbReference type="Pfam" id="PF13177">
    <property type="entry name" value="DNA_pol3_delta2"/>
    <property type="match status" value="1"/>
</dbReference>
<feature type="compositionally biased region" description="Basic and acidic residues" evidence="9">
    <location>
        <begin position="566"/>
        <end position="575"/>
    </location>
</feature>
<feature type="compositionally biased region" description="Low complexity" evidence="9">
    <location>
        <begin position="594"/>
        <end position="608"/>
    </location>
</feature>
<dbReference type="SUPFAM" id="SSF52540">
    <property type="entry name" value="P-loop containing nucleoside triphosphate hydrolases"/>
    <property type="match status" value="1"/>
</dbReference>
<dbReference type="Gene3D" id="3.40.50.300">
    <property type="entry name" value="P-loop containing nucleotide triphosphate hydrolases"/>
    <property type="match status" value="1"/>
</dbReference>
<evidence type="ECO:0000256" key="2">
    <source>
        <dbReference type="ARBA" id="ARBA00022723"/>
    </source>
</evidence>
<keyword evidence="12" id="KW-1185">Reference proteome</keyword>
<dbReference type="FunFam" id="3.40.50.300:FF:000014">
    <property type="entry name" value="DNA polymerase III subunit gamma/tau"/>
    <property type="match status" value="1"/>
</dbReference>
<evidence type="ECO:0000256" key="3">
    <source>
        <dbReference type="ARBA" id="ARBA00022741"/>
    </source>
</evidence>
<keyword evidence="6 8" id="KW-0239">DNA-directed DNA polymerase</keyword>
<evidence type="ECO:0000256" key="6">
    <source>
        <dbReference type="ARBA" id="ARBA00022932"/>
    </source>
</evidence>
<dbReference type="InterPro" id="IPR045085">
    <property type="entry name" value="HLD_clamp_pol_III_gamma_tau"/>
</dbReference>
<comment type="similarity">
    <text evidence="1 8">Belongs to the DnaX/STICHEL family.</text>
</comment>
<dbReference type="GO" id="GO:0046872">
    <property type="term" value="F:metal ion binding"/>
    <property type="evidence" value="ECO:0007669"/>
    <property type="project" value="UniProtKB-KW"/>
</dbReference>
<dbReference type="EMBL" id="CM001376">
    <property type="protein sequence ID" value="EHM13648.1"/>
    <property type="molecule type" value="Genomic_DNA"/>
</dbReference>
<keyword evidence="2" id="KW-0479">Metal-binding</keyword>
<dbReference type="PANTHER" id="PTHR11669">
    <property type="entry name" value="REPLICATION FACTOR C / DNA POLYMERASE III GAMMA-TAU SUBUNIT"/>
    <property type="match status" value="1"/>
</dbReference>
<reference evidence="11 12" key="1">
    <citation type="submission" date="2011-11" db="EMBL/GenBank/DDBJ databases">
        <title>The Noncontiguous Finished genome of Jonquetella anthropi DSM 22815.</title>
        <authorList>
            <consortium name="US DOE Joint Genome Institute (JGI-PGF)"/>
            <person name="Lucas S."/>
            <person name="Copeland A."/>
            <person name="Lapidus A."/>
            <person name="Glavina del Rio T."/>
            <person name="Dalin E."/>
            <person name="Tice H."/>
            <person name="Bruce D."/>
            <person name="Goodwin L."/>
            <person name="Pitluck S."/>
            <person name="Peters L."/>
            <person name="Mikhailova N."/>
            <person name="Held B."/>
            <person name="Kyrpides N."/>
            <person name="Mavromatis K."/>
            <person name="Ivanova N."/>
            <person name="Markowitz V."/>
            <person name="Cheng J.-F."/>
            <person name="Hugenholtz P."/>
            <person name="Woyke T."/>
            <person name="Wu D."/>
            <person name="Gronow S."/>
            <person name="Wellnitz S."/>
            <person name="Brambilla E."/>
            <person name="Klenk H.-P."/>
            <person name="Eisen J.A."/>
        </authorList>
    </citation>
    <scope>NUCLEOTIDE SEQUENCE [LARGE SCALE GENOMIC DNA]</scope>
    <source>
        <strain evidence="11 12">DSM 22815</strain>
    </source>
</reference>
<dbReference type="InterPro" id="IPR003593">
    <property type="entry name" value="AAA+_ATPase"/>
</dbReference>
<dbReference type="PANTHER" id="PTHR11669:SF0">
    <property type="entry name" value="PROTEIN STICHEL-LIKE 2"/>
    <property type="match status" value="1"/>
</dbReference>
<evidence type="ECO:0000256" key="1">
    <source>
        <dbReference type="ARBA" id="ARBA00006360"/>
    </source>
</evidence>
<keyword evidence="8" id="KW-0548">Nucleotidyltransferase</keyword>
<feature type="region of interest" description="Disordered" evidence="9">
    <location>
        <begin position="381"/>
        <end position="464"/>
    </location>
</feature>
<keyword evidence="8" id="KW-0808">Transferase</keyword>
<dbReference type="PRINTS" id="PR00300">
    <property type="entry name" value="CLPPROTEASEA"/>
</dbReference>
<feature type="domain" description="AAA+ ATPase" evidence="10">
    <location>
        <begin position="36"/>
        <end position="177"/>
    </location>
</feature>
<dbReference type="InterPro" id="IPR027417">
    <property type="entry name" value="P-loop_NTPase"/>
</dbReference>
<accession>H0UM72</accession>
<dbReference type="eggNOG" id="COG2812">
    <property type="taxonomic scope" value="Bacteria"/>
</dbReference>
<comment type="function">
    <text evidence="8">DNA polymerase III is a complex, multichain enzyme responsible for most of the replicative synthesis in bacteria. This DNA polymerase also exhibits 3' to 5' exonuclease activity.</text>
</comment>
<dbReference type="CDD" id="cd18137">
    <property type="entry name" value="HLD_clamp_pol_III_gamma_tau"/>
    <property type="match status" value="1"/>
</dbReference>
<evidence type="ECO:0000313" key="12">
    <source>
        <dbReference type="Proteomes" id="UP000003806"/>
    </source>
</evidence>
<feature type="region of interest" description="Disordered" evidence="9">
    <location>
        <begin position="566"/>
        <end position="615"/>
    </location>
</feature>
<dbReference type="AlphaFoldDB" id="H0UM72"/>
<dbReference type="GO" id="GO:0005524">
    <property type="term" value="F:ATP binding"/>
    <property type="evidence" value="ECO:0007669"/>
    <property type="project" value="UniProtKB-KW"/>
</dbReference>